<proteinExistence type="predicted"/>
<feature type="transmembrane region" description="Helical" evidence="1">
    <location>
        <begin position="62"/>
        <end position="84"/>
    </location>
</feature>
<keyword evidence="7" id="KW-1185">Reference proteome</keyword>
<evidence type="ECO:0000313" key="2">
    <source>
        <dbReference type="EMBL" id="MFH5207600.1"/>
    </source>
</evidence>
<evidence type="ECO:0000256" key="1">
    <source>
        <dbReference type="SAM" id="Phobius"/>
    </source>
</evidence>
<evidence type="ECO:0000313" key="7">
    <source>
        <dbReference type="Proteomes" id="UP001609219"/>
    </source>
</evidence>
<comment type="caution">
    <text evidence="4">The sequence shown here is derived from an EMBL/GenBank/DDBJ whole genome shotgun (WGS) entry which is preliminary data.</text>
</comment>
<dbReference type="EMBL" id="JBIMSO010000024">
    <property type="protein sequence ID" value="MFH5207600.1"/>
    <property type="molecule type" value="Genomic_DNA"/>
</dbReference>
<evidence type="ECO:0000313" key="5">
    <source>
        <dbReference type="Proteomes" id="UP001609175"/>
    </source>
</evidence>
<sequence>MAGICAVAMLLILAIPETVMRRRGSGIFDVEMVRTPERAAHVLDTLGDGGRRALTWSLIGDFGFIVAYTSFAVLACIAVGKALASARPGFARLARHFAAAAVIAAVADCIENANLLAILVDSPRSPYPQIAFVAACIKFALIFGALAYAAIGGVLVLRSRTNPA</sequence>
<dbReference type="EMBL" id="JBIMSP010000095">
    <property type="protein sequence ID" value="MFH5245759.1"/>
    <property type="molecule type" value="Genomic_DNA"/>
</dbReference>
<name>A0ABW7KWE4_9NOCA</name>
<evidence type="ECO:0000313" key="4">
    <source>
        <dbReference type="EMBL" id="MFH5245759.1"/>
    </source>
</evidence>
<dbReference type="Proteomes" id="UP001609175">
    <property type="component" value="Unassembled WGS sequence"/>
</dbReference>
<reference evidence="5 6" key="1">
    <citation type="submission" date="2024-10" db="EMBL/GenBank/DDBJ databases">
        <authorList>
            <person name="Riesco R."/>
        </authorList>
    </citation>
    <scope>NUCLEOTIDE SEQUENCE [LARGE SCALE GENOMIC DNA]</scope>
    <source>
        <strain evidence="4 6">NCIMB 15448</strain>
        <strain evidence="2 5">NCIMB 15449</strain>
        <strain evidence="3 7">NCIMB 15450</strain>
    </source>
</reference>
<evidence type="ECO:0000313" key="3">
    <source>
        <dbReference type="EMBL" id="MFH5231483.1"/>
    </source>
</evidence>
<dbReference type="Proteomes" id="UP001609176">
    <property type="component" value="Unassembled WGS sequence"/>
</dbReference>
<feature type="transmembrane region" description="Helical" evidence="1">
    <location>
        <begin position="96"/>
        <end position="118"/>
    </location>
</feature>
<dbReference type="Proteomes" id="UP001609219">
    <property type="component" value="Unassembled WGS sequence"/>
</dbReference>
<gene>
    <name evidence="4" type="ORF">ACHIPV_28395</name>
    <name evidence="2" type="ORF">ACHIPZ_05140</name>
    <name evidence="3" type="ORF">ACHIRB_23360</name>
</gene>
<protein>
    <submittedName>
        <fullName evidence="4">Uncharacterized protein</fullName>
    </submittedName>
</protein>
<keyword evidence="1" id="KW-0472">Membrane</keyword>
<accession>A0ABW7KWE4</accession>
<dbReference type="RefSeq" id="WP_395113009.1">
    <property type="nucleotide sequence ID" value="NZ_JBIMSN010000114.1"/>
</dbReference>
<organism evidence="4 6">
    <name type="scientific">Antrihabitans spumae</name>
    <dbReference type="NCBI Taxonomy" id="3373370"/>
    <lineage>
        <taxon>Bacteria</taxon>
        <taxon>Bacillati</taxon>
        <taxon>Actinomycetota</taxon>
        <taxon>Actinomycetes</taxon>
        <taxon>Mycobacteriales</taxon>
        <taxon>Nocardiaceae</taxon>
        <taxon>Antrihabitans</taxon>
    </lineage>
</organism>
<keyword evidence="1" id="KW-0812">Transmembrane</keyword>
<evidence type="ECO:0000313" key="6">
    <source>
        <dbReference type="Proteomes" id="UP001609176"/>
    </source>
</evidence>
<dbReference type="EMBL" id="JBIMSN010000114">
    <property type="protein sequence ID" value="MFH5231483.1"/>
    <property type="molecule type" value="Genomic_DNA"/>
</dbReference>
<feature type="transmembrane region" description="Helical" evidence="1">
    <location>
        <begin position="130"/>
        <end position="157"/>
    </location>
</feature>
<keyword evidence="1" id="KW-1133">Transmembrane helix</keyword>